<reference evidence="1 2" key="1">
    <citation type="submission" date="2023-03" db="EMBL/GenBank/DDBJ databases">
        <title>Draft assemblies of triclosan tolerant bacteria isolated from returned activated sludge.</title>
        <authorList>
            <person name="Van Hamelsveld S."/>
        </authorList>
    </citation>
    <scope>NUCLEOTIDE SEQUENCE [LARGE SCALE GENOMIC DNA]</scope>
    <source>
        <strain evidence="1 2">GW210010_S58</strain>
    </source>
</reference>
<sequence length="59" mass="6017">MSATFPLTVCGLAGAAGSSCANAHGIVPAPEARKQPEASALAQHGDSFMIYLRQDEAAE</sequence>
<dbReference type="RefSeq" id="WP_276267576.1">
    <property type="nucleotide sequence ID" value="NZ_JARJLM010000501.1"/>
</dbReference>
<name>A0ABT6AXJ7_9BURK</name>
<organism evidence="1 2">
    <name type="scientific">Cupriavidus basilensis</name>
    <dbReference type="NCBI Taxonomy" id="68895"/>
    <lineage>
        <taxon>Bacteria</taxon>
        <taxon>Pseudomonadati</taxon>
        <taxon>Pseudomonadota</taxon>
        <taxon>Betaproteobacteria</taxon>
        <taxon>Burkholderiales</taxon>
        <taxon>Burkholderiaceae</taxon>
        <taxon>Cupriavidus</taxon>
    </lineage>
</organism>
<comment type="caution">
    <text evidence="1">The sequence shown here is derived from an EMBL/GenBank/DDBJ whole genome shotgun (WGS) entry which is preliminary data.</text>
</comment>
<accession>A0ABT6AXJ7</accession>
<protein>
    <submittedName>
        <fullName evidence="1">Uncharacterized protein</fullName>
    </submittedName>
</protein>
<keyword evidence="2" id="KW-1185">Reference proteome</keyword>
<evidence type="ECO:0000313" key="1">
    <source>
        <dbReference type="EMBL" id="MDF3837340.1"/>
    </source>
</evidence>
<dbReference type="EMBL" id="JARJLM010000501">
    <property type="protein sequence ID" value="MDF3837340.1"/>
    <property type="molecule type" value="Genomic_DNA"/>
</dbReference>
<evidence type="ECO:0000313" key="2">
    <source>
        <dbReference type="Proteomes" id="UP001216674"/>
    </source>
</evidence>
<proteinExistence type="predicted"/>
<gene>
    <name evidence="1" type="ORF">P3W85_30990</name>
</gene>
<dbReference type="Proteomes" id="UP001216674">
    <property type="component" value="Unassembled WGS sequence"/>
</dbReference>